<dbReference type="RefSeq" id="XP_015038205.2">
    <property type="nucleotide sequence ID" value="XM_015182719.2"/>
</dbReference>
<dbReference type="SUPFAM" id="SSF53474">
    <property type="entry name" value="alpha/beta-Hydrolases"/>
    <property type="match status" value="1"/>
</dbReference>
<evidence type="ECO:0000256" key="5">
    <source>
        <dbReference type="ARBA" id="ARBA00023180"/>
    </source>
</evidence>
<gene>
    <name evidence="9" type="primary">alpha-Est10</name>
</gene>
<dbReference type="AlphaFoldDB" id="A0A6I8VCZ8"/>
<feature type="domain" description="Carboxylesterase type B" evidence="7">
    <location>
        <begin position="48"/>
        <end position="556"/>
    </location>
</feature>
<dbReference type="PROSITE" id="PS00122">
    <property type="entry name" value="CARBOXYLESTERASE_B_1"/>
    <property type="match status" value="1"/>
</dbReference>
<evidence type="ECO:0000256" key="1">
    <source>
        <dbReference type="ARBA" id="ARBA00005964"/>
    </source>
</evidence>
<dbReference type="InterPro" id="IPR029058">
    <property type="entry name" value="AB_hydrolase_fold"/>
</dbReference>
<dbReference type="Pfam" id="PF00135">
    <property type="entry name" value="COesterase"/>
    <property type="match status" value="1"/>
</dbReference>
<keyword evidence="2" id="KW-0719">Serine esterase</keyword>
<dbReference type="InterPro" id="IPR019826">
    <property type="entry name" value="Carboxylesterase_B_AS"/>
</dbReference>
<dbReference type="PANTHER" id="PTHR43142:SF1">
    <property type="entry name" value="CARBOXYLIC ESTER HYDROLASE"/>
    <property type="match status" value="1"/>
</dbReference>
<dbReference type="ExpressionAtlas" id="A0A6I8VCZ8">
    <property type="expression patterns" value="baseline"/>
</dbReference>
<proteinExistence type="inferred from homology"/>
<organism evidence="8 9">
    <name type="scientific">Drosophila pseudoobscura pseudoobscura</name>
    <name type="common">Fruit fly</name>
    <dbReference type="NCBI Taxonomy" id="46245"/>
    <lineage>
        <taxon>Eukaryota</taxon>
        <taxon>Metazoa</taxon>
        <taxon>Ecdysozoa</taxon>
        <taxon>Arthropoda</taxon>
        <taxon>Hexapoda</taxon>
        <taxon>Insecta</taxon>
        <taxon>Pterygota</taxon>
        <taxon>Neoptera</taxon>
        <taxon>Endopterygota</taxon>
        <taxon>Diptera</taxon>
        <taxon>Brachycera</taxon>
        <taxon>Muscomorpha</taxon>
        <taxon>Ephydroidea</taxon>
        <taxon>Drosophilidae</taxon>
        <taxon>Drosophila</taxon>
        <taxon>Sophophora</taxon>
    </lineage>
</organism>
<evidence type="ECO:0000256" key="2">
    <source>
        <dbReference type="ARBA" id="ARBA00022487"/>
    </source>
</evidence>
<dbReference type="Gene3D" id="3.40.50.1820">
    <property type="entry name" value="alpha/beta hydrolase"/>
    <property type="match status" value="1"/>
</dbReference>
<evidence type="ECO:0000313" key="8">
    <source>
        <dbReference type="Proteomes" id="UP000001819"/>
    </source>
</evidence>
<keyword evidence="4" id="KW-1015">Disulfide bond</keyword>
<dbReference type="FunFam" id="3.40.50.1820:FF:000092">
    <property type="entry name" value="Carboxylic ester hydrolase"/>
    <property type="match status" value="1"/>
</dbReference>
<dbReference type="InterPro" id="IPR002018">
    <property type="entry name" value="CarbesteraseB"/>
</dbReference>
<dbReference type="FunCoup" id="A0A6I8VCZ8">
    <property type="interactions" value="5"/>
</dbReference>
<dbReference type="EC" id="3.1.1.-" evidence="6"/>
<reference evidence="9" key="2">
    <citation type="submission" date="2025-08" db="UniProtKB">
        <authorList>
            <consortium name="RefSeq"/>
        </authorList>
    </citation>
    <scope>IDENTIFICATION</scope>
    <source>
        <strain evidence="9">MV-25-SWS-2005</strain>
        <tissue evidence="9">Whole body</tissue>
    </source>
</reference>
<keyword evidence="8" id="KW-1185">Reference proteome</keyword>
<name>A0A6I8VCZ8_DROPS</name>
<accession>A0A6I8VCZ8</accession>
<evidence type="ECO:0000256" key="3">
    <source>
        <dbReference type="ARBA" id="ARBA00022801"/>
    </source>
</evidence>
<protein>
    <recommendedName>
        <fullName evidence="6">Carboxylic ester hydrolase</fullName>
        <ecNumber evidence="6">3.1.1.-</ecNumber>
    </recommendedName>
</protein>
<evidence type="ECO:0000313" key="9">
    <source>
        <dbReference type="RefSeq" id="XP_015038205.2"/>
    </source>
</evidence>
<sequence>MRKLLTAVKSFSCRRNSDAPRIITNWDFIQKVLSFKYEQRKLATAIYSVVKTNLGPVRGVKRNTIWGGSYFSFEKIPFAKPPVGELRFKAPEPVEPWDRELDCTSAADKPLQTHMFFKKFAGSEDCLYLNVYAKDLQPNKLRPVMVWIYGGGFQVGEASRDMYSPDFFMSKDVVLVSVAYRLGALGFLSLDDPQLNVPGNAGLKDQIMGLRWVQQNIEAFGGDPKNVTLFGESAGGASTHFLTLSSQTEGLIHKAIVMSGSVLCPWAQPPRNDWPYRLAQKLGYTGDNKDKPIFEFLRSANGGEIVKASATVLSKDEKHNRILFAFGPVVEPYSTEHTVIDKPPHELMQNSWSNRVPIMFGGTSFEGLLFYPEVSRRPATLDEVGNCKNLLPNDISNNLDPKLRENYGLQLKRAYFADEPCNQASMMKFLELSSYREFWHPIYRAALARVRQDSAPTYLYRFDYDSKLCNAIRIVLCGHQMRGVCHGDDLCYIFHSMLSHQSAPDSPEHKVIMGMIDIWTSFAANGDPNCESIKSVKFAPLENETNFKCLNIGGEFEYKTLPELQKIEPVWNSFYSPDKL</sequence>
<reference evidence="8" key="1">
    <citation type="submission" date="2024-06" db="UniProtKB">
        <authorList>
            <consortium name="RefSeq"/>
        </authorList>
    </citation>
    <scope>NUCLEOTIDE SEQUENCE [LARGE SCALE GENOMIC DNA]</scope>
    <source>
        <strain evidence="8">MV2-25</strain>
    </source>
</reference>
<evidence type="ECO:0000259" key="7">
    <source>
        <dbReference type="Pfam" id="PF00135"/>
    </source>
</evidence>
<dbReference type="PANTHER" id="PTHR43142">
    <property type="entry name" value="CARBOXYLIC ESTER HYDROLASE"/>
    <property type="match status" value="1"/>
</dbReference>
<comment type="similarity">
    <text evidence="1 6">Belongs to the type-B carboxylesterase/lipase family.</text>
</comment>
<evidence type="ECO:0000256" key="4">
    <source>
        <dbReference type="ARBA" id="ARBA00023157"/>
    </source>
</evidence>
<dbReference type="Proteomes" id="UP000001819">
    <property type="component" value="Chromosome 2"/>
</dbReference>
<keyword evidence="3 6" id="KW-0378">Hydrolase</keyword>
<dbReference type="GO" id="GO:0052689">
    <property type="term" value="F:carboxylic ester hydrolase activity"/>
    <property type="evidence" value="ECO:0007669"/>
    <property type="project" value="UniProtKB-KW"/>
</dbReference>
<dbReference type="InParanoid" id="A0A6I8VCZ8"/>
<keyword evidence="5" id="KW-0325">Glycoprotein</keyword>
<evidence type="ECO:0000256" key="6">
    <source>
        <dbReference type="RuleBase" id="RU361235"/>
    </source>
</evidence>